<organism evidence="3 4">
    <name type="scientific">Lentinula lateritia</name>
    <dbReference type="NCBI Taxonomy" id="40482"/>
    <lineage>
        <taxon>Eukaryota</taxon>
        <taxon>Fungi</taxon>
        <taxon>Dikarya</taxon>
        <taxon>Basidiomycota</taxon>
        <taxon>Agaricomycotina</taxon>
        <taxon>Agaricomycetes</taxon>
        <taxon>Agaricomycetidae</taxon>
        <taxon>Agaricales</taxon>
        <taxon>Marasmiineae</taxon>
        <taxon>Omphalotaceae</taxon>
        <taxon>Lentinula</taxon>
    </lineage>
</organism>
<evidence type="ECO:0000313" key="3">
    <source>
        <dbReference type="EMBL" id="KAJ4494984.1"/>
    </source>
</evidence>
<feature type="region of interest" description="Disordered" evidence="1">
    <location>
        <begin position="421"/>
        <end position="445"/>
    </location>
</feature>
<feature type="transmembrane region" description="Helical" evidence="2">
    <location>
        <begin position="308"/>
        <end position="329"/>
    </location>
</feature>
<reference evidence="3" key="2">
    <citation type="journal article" date="2023" name="Proc. Natl. Acad. Sci. U.S.A.">
        <title>A global phylogenomic analysis of the shiitake genus Lentinula.</title>
        <authorList>
            <person name="Sierra-Patev S."/>
            <person name="Min B."/>
            <person name="Naranjo-Ortiz M."/>
            <person name="Looney B."/>
            <person name="Konkel Z."/>
            <person name="Slot J.C."/>
            <person name="Sakamoto Y."/>
            <person name="Steenwyk J.L."/>
            <person name="Rokas A."/>
            <person name="Carro J."/>
            <person name="Camarero S."/>
            <person name="Ferreira P."/>
            <person name="Molpeceres G."/>
            <person name="Ruiz-Duenas F.J."/>
            <person name="Serrano A."/>
            <person name="Henrissat B."/>
            <person name="Drula E."/>
            <person name="Hughes K.W."/>
            <person name="Mata J.L."/>
            <person name="Ishikawa N.K."/>
            <person name="Vargas-Isla R."/>
            <person name="Ushijima S."/>
            <person name="Smith C.A."/>
            <person name="Donoghue J."/>
            <person name="Ahrendt S."/>
            <person name="Andreopoulos W."/>
            <person name="He G."/>
            <person name="LaButti K."/>
            <person name="Lipzen A."/>
            <person name="Ng V."/>
            <person name="Riley R."/>
            <person name="Sandor L."/>
            <person name="Barry K."/>
            <person name="Martinez A.T."/>
            <person name="Xiao Y."/>
            <person name="Gibbons J.G."/>
            <person name="Terashima K."/>
            <person name="Grigoriev I.V."/>
            <person name="Hibbett D."/>
        </authorList>
    </citation>
    <scope>NUCLEOTIDE SEQUENCE</scope>
    <source>
        <strain evidence="3">Sp2 HRB7682 ss15</strain>
    </source>
</reference>
<reference evidence="3" key="1">
    <citation type="submission" date="2022-08" db="EMBL/GenBank/DDBJ databases">
        <authorList>
            <consortium name="DOE Joint Genome Institute"/>
            <person name="Min B."/>
            <person name="Riley R."/>
            <person name="Sierra-Patev S."/>
            <person name="Naranjo-Ortiz M."/>
            <person name="Looney B."/>
            <person name="Konkel Z."/>
            <person name="Slot J.C."/>
            <person name="Sakamoto Y."/>
            <person name="Steenwyk J.L."/>
            <person name="Rokas A."/>
            <person name="Carro J."/>
            <person name="Camarero S."/>
            <person name="Ferreira P."/>
            <person name="Molpeceres G."/>
            <person name="Ruiz-Duenas F.J."/>
            <person name="Serrano A."/>
            <person name="Henrissat B."/>
            <person name="Drula E."/>
            <person name="Hughes K.W."/>
            <person name="Mata J.L."/>
            <person name="Ishikawa N.K."/>
            <person name="Vargas-Isla R."/>
            <person name="Ushijima S."/>
            <person name="Smith C.A."/>
            <person name="Ahrendt S."/>
            <person name="Andreopoulos W."/>
            <person name="He G."/>
            <person name="Labutti K."/>
            <person name="Lipzen A."/>
            <person name="Ng V."/>
            <person name="Sandor L."/>
            <person name="Barry K."/>
            <person name="Martinez A.T."/>
            <person name="Xiao Y."/>
            <person name="Gibbons J.G."/>
            <person name="Terashima K."/>
            <person name="Hibbett D.S."/>
            <person name="Grigoriev I.V."/>
        </authorList>
    </citation>
    <scope>NUCLEOTIDE SEQUENCE</scope>
    <source>
        <strain evidence="3">Sp2 HRB7682 ss15</strain>
    </source>
</reference>
<feature type="transmembrane region" description="Helical" evidence="2">
    <location>
        <begin position="95"/>
        <end position="114"/>
    </location>
</feature>
<comment type="caution">
    <text evidence="3">The sequence shown here is derived from an EMBL/GenBank/DDBJ whole genome shotgun (WGS) entry which is preliminary data.</text>
</comment>
<feature type="transmembrane region" description="Helical" evidence="2">
    <location>
        <begin position="134"/>
        <end position="158"/>
    </location>
</feature>
<feature type="transmembrane region" description="Helical" evidence="2">
    <location>
        <begin position="38"/>
        <end position="57"/>
    </location>
</feature>
<keyword evidence="2" id="KW-1133">Transmembrane helix</keyword>
<name>A0A9W9B1F8_9AGAR</name>
<keyword evidence="2" id="KW-0472">Membrane</keyword>
<accession>A0A9W9B1F8</accession>
<feature type="transmembrane region" description="Helical" evidence="2">
    <location>
        <begin position="69"/>
        <end position="89"/>
    </location>
</feature>
<gene>
    <name evidence="3" type="ORF">C8J55DRAFT_110212</name>
</gene>
<dbReference type="AlphaFoldDB" id="A0A9W9B1F8"/>
<dbReference type="Proteomes" id="UP001150238">
    <property type="component" value="Unassembled WGS sequence"/>
</dbReference>
<keyword evidence="2" id="KW-0812">Transmembrane</keyword>
<feature type="transmembrane region" description="Helical" evidence="2">
    <location>
        <begin position="178"/>
        <end position="201"/>
    </location>
</feature>
<sequence>MSAPQSFPNSTDPAVLDVESYVLCVFSAEGQNPDMQGYAVRLSNFIVNVCLALLIRYSEESVSESVSALLLQVYTLMLCAFISLIRKQLSVADAHFALTSTVSPLAVYLLYASVRKVLKKRSYLFRRLGDHRTYLTLSLLLLPMWTIMNLLIYFANVFSNTCAPVTLASWLLFEIEAVLFSFIFASVFAGIIVLVWIFYSLRHFRDIRGEYRRHKMKAQRWARFSWIQWFPLSFKSFVLAQWDVITKSHPWVLTLSISTTYVIWGSSLILYVSDLGEFYHEIVAGIQADNGQPVTPYSPPDGYDPLGYGQLLAAGVAFLPLWQVLCLIWESRGHMLAWIKRYPSSLWNGVIFIFTGHRNPWEKVLARRAEDGTTESIYDTLPLTGPNEDVKTIKRTSTFASELEEKFDTETLSNPAWRSTTSLDYSTSHPTSTTLYDPYSPNRSY</sequence>
<proteinExistence type="predicted"/>
<dbReference type="EMBL" id="JANVFS010000002">
    <property type="protein sequence ID" value="KAJ4494984.1"/>
    <property type="molecule type" value="Genomic_DNA"/>
</dbReference>
<protein>
    <submittedName>
        <fullName evidence="3">Uncharacterized protein</fullName>
    </submittedName>
</protein>
<evidence type="ECO:0000313" key="4">
    <source>
        <dbReference type="Proteomes" id="UP001150238"/>
    </source>
</evidence>
<evidence type="ECO:0000256" key="2">
    <source>
        <dbReference type="SAM" id="Phobius"/>
    </source>
</evidence>
<evidence type="ECO:0000256" key="1">
    <source>
        <dbReference type="SAM" id="MobiDB-lite"/>
    </source>
</evidence>